<dbReference type="PIRSF" id="PIRSF026991">
    <property type="entry name" value="Mnd1"/>
    <property type="match status" value="1"/>
</dbReference>
<evidence type="ECO:0000313" key="9">
    <source>
        <dbReference type="Proteomes" id="UP000002669"/>
    </source>
</evidence>
<evidence type="ECO:0000259" key="7">
    <source>
        <dbReference type="Pfam" id="PF03962"/>
    </source>
</evidence>
<dbReference type="STRING" id="535722.E4UQG7"/>
<organism evidence="9">
    <name type="scientific">Arthroderma gypseum (strain ATCC MYA-4604 / CBS 118893)</name>
    <name type="common">Microsporum gypseum</name>
    <dbReference type="NCBI Taxonomy" id="535722"/>
    <lineage>
        <taxon>Eukaryota</taxon>
        <taxon>Fungi</taxon>
        <taxon>Dikarya</taxon>
        <taxon>Ascomycota</taxon>
        <taxon>Pezizomycotina</taxon>
        <taxon>Eurotiomycetes</taxon>
        <taxon>Eurotiomycetidae</taxon>
        <taxon>Onygenales</taxon>
        <taxon>Arthrodermataceae</taxon>
        <taxon>Nannizzia</taxon>
    </lineage>
</organism>
<protein>
    <recommendedName>
        <fullName evidence="5">Meiotic nuclear division protein 1</fullName>
    </recommendedName>
</protein>
<dbReference type="GO" id="GO:0003690">
    <property type="term" value="F:double-stranded DNA binding"/>
    <property type="evidence" value="ECO:0007669"/>
    <property type="project" value="InterPro"/>
</dbReference>
<dbReference type="EMBL" id="DS989823">
    <property type="protein sequence ID" value="EFR00037.1"/>
    <property type="molecule type" value="Genomic_DNA"/>
</dbReference>
<comment type="subcellular location">
    <subcellularLocation>
        <location evidence="1 5">Nucleus</location>
    </subcellularLocation>
</comment>
<dbReference type="VEuPathDB" id="FungiDB:MGYG_03043"/>
<accession>E4UQG7</accession>
<feature type="domain" description="Mnd1 HTH" evidence="7">
    <location>
        <begin position="17"/>
        <end position="75"/>
    </location>
</feature>
<evidence type="ECO:0000256" key="5">
    <source>
        <dbReference type="PIRNR" id="PIRNR026991"/>
    </source>
</evidence>
<evidence type="ECO:0000256" key="6">
    <source>
        <dbReference type="SAM" id="Coils"/>
    </source>
</evidence>
<sequence length="229" mass="26196">MVRLASGVSAAEKQRRILAYIQASRTCYTLKDLEKTLPPVASINGMQVKEHIQALIDEGQLHVEKIGSGNWYWAWGGEEKKAREKTIDALDKEVEKFLKSTGELESKILALKEEQRLDEARNQDGTRESNERERVAWMKKKDELDTELARLENDIKKRSEGDGSGSIVQKEADIARWKQEAQVWTDNIYILEEYSKMLTNGDREVLDAVRRECYGLAYVEGEGLADLDF</sequence>
<dbReference type="GO" id="GO:0005634">
    <property type="term" value="C:nucleus"/>
    <property type="evidence" value="ECO:0007669"/>
    <property type="project" value="UniProtKB-SubCell"/>
</dbReference>
<evidence type="ECO:0000256" key="2">
    <source>
        <dbReference type="ARBA" id="ARBA00005981"/>
    </source>
</evidence>
<evidence type="ECO:0000256" key="4">
    <source>
        <dbReference type="ARBA" id="ARBA00023242"/>
    </source>
</evidence>
<dbReference type="eggNOG" id="KOG3433">
    <property type="taxonomic scope" value="Eukaryota"/>
</dbReference>
<dbReference type="Pfam" id="PF03962">
    <property type="entry name" value="Mnd1"/>
    <property type="match status" value="1"/>
</dbReference>
<evidence type="ECO:0000256" key="3">
    <source>
        <dbReference type="ARBA" id="ARBA00023054"/>
    </source>
</evidence>
<dbReference type="AlphaFoldDB" id="E4UQG7"/>
<dbReference type="Proteomes" id="UP000002669">
    <property type="component" value="Unassembled WGS sequence"/>
</dbReference>
<feature type="coiled-coil region" evidence="6">
    <location>
        <begin position="134"/>
        <end position="161"/>
    </location>
</feature>
<dbReference type="HOGENOM" id="CLU_080628_0_0_1"/>
<evidence type="ECO:0000313" key="8">
    <source>
        <dbReference type="EMBL" id="EFR00037.1"/>
    </source>
</evidence>
<dbReference type="OrthoDB" id="9978204at2759"/>
<keyword evidence="4 5" id="KW-0539">Nucleus</keyword>
<dbReference type="InParanoid" id="E4UQG7"/>
<dbReference type="InterPro" id="IPR005647">
    <property type="entry name" value="Mnd1"/>
</dbReference>
<evidence type="ECO:0000256" key="1">
    <source>
        <dbReference type="ARBA" id="ARBA00004123"/>
    </source>
</evidence>
<dbReference type="GO" id="GO:0007131">
    <property type="term" value="P:reciprocal meiotic recombination"/>
    <property type="evidence" value="ECO:0007669"/>
    <property type="project" value="InterPro"/>
</dbReference>
<dbReference type="RefSeq" id="XP_003175519.1">
    <property type="nucleotide sequence ID" value="XM_003175471.1"/>
</dbReference>
<dbReference type="FunCoup" id="E4UQG7">
    <property type="interactions" value="176"/>
</dbReference>
<comment type="similarity">
    <text evidence="2 5">Belongs to the MND1 family.</text>
</comment>
<comment type="function">
    <text evidence="5">Required for proper homologous chromosome pairing and efficient cross-over and intragenic recombination during meiosis.</text>
</comment>
<name>E4UQG7_ARTGP</name>
<reference evidence="9" key="1">
    <citation type="journal article" date="2012" name="MBio">
        <title>Comparative genome analysis of Trichophyton rubrum and related dermatophytes reveals candidate genes involved in infection.</title>
        <authorList>
            <person name="Martinez D.A."/>
            <person name="Oliver B.G."/>
            <person name="Graeser Y."/>
            <person name="Goldberg J.M."/>
            <person name="Li W."/>
            <person name="Martinez-Rossi N.M."/>
            <person name="Monod M."/>
            <person name="Shelest E."/>
            <person name="Barton R.C."/>
            <person name="Birch E."/>
            <person name="Brakhage A.A."/>
            <person name="Chen Z."/>
            <person name="Gurr S.J."/>
            <person name="Heiman D."/>
            <person name="Heitman J."/>
            <person name="Kosti I."/>
            <person name="Rossi A."/>
            <person name="Saif S."/>
            <person name="Samalova M."/>
            <person name="Saunders C.W."/>
            <person name="Shea T."/>
            <person name="Summerbell R.C."/>
            <person name="Xu J."/>
            <person name="Young S."/>
            <person name="Zeng Q."/>
            <person name="Birren B.W."/>
            <person name="Cuomo C.A."/>
            <person name="White T.C."/>
        </authorList>
    </citation>
    <scope>NUCLEOTIDE SEQUENCE [LARGE SCALE GENOMIC DNA]</scope>
    <source>
        <strain evidence="9">ATCC MYA-4604 / CBS 118893</strain>
    </source>
</reference>
<keyword evidence="3 6" id="KW-0175">Coiled coil</keyword>
<dbReference type="GeneID" id="10030827"/>
<proteinExistence type="inferred from homology"/>
<gene>
    <name evidence="8" type="ORF">MGYG_03043</name>
</gene>
<dbReference type="OMA" id="ECYGDEY"/>
<keyword evidence="9" id="KW-1185">Reference proteome</keyword>
<dbReference type="InterPro" id="IPR040453">
    <property type="entry name" value="Mnd1_HTH"/>
</dbReference>